<keyword evidence="4 6" id="KW-0326">Glycosidase</keyword>
<dbReference type="RefSeq" id="WP_013701064.1">
    <property type="nucleotide sequence ID" value="NC_015385.1"/>
</dbReference>
<dbReference type="GO" id="GO:0004135">
    <property type="term" value="F:amylo-alpha-1,6-glucosidase activity"/>
    <property type="evidence" value="ECO:0007669"/>
    <property type="project" value="InterPro"/>
</dbReference>
<dbReference type="InterPro" id="IPR011837">
    <property type="entry name" value="Glycogen_debranch_GlgX"/>
</dbReference>
<dbReference type="InterPro" id="IPR006047">
    <property type="entry name" value="GH13_cat_dom"/>
</dbReference>
<dbReference type="InterPro" id="IPR013780">
    <property type="entry name" value="Glyco_hydro_b"/>
</dbReference>
<dbReference type="eggNOG" id="COG1523">
    <property type="taxonomic scope" value="Bacteria"/>
</dbReference>
<gene>
    <name evidence="6" type="ordered locus">Tresu_0843</name>
</gene>
<dbReference type="STRING" id="869209.Tresu_0843"/>
<dbReference type="HOGENOM" id="CLU_011725_1_1_12"/>
<evidence type="ECO:0000256" key="1">
    <source>
        <dbReference type="ARBA" id="ARBA00008061"/>
    </source>
</evidence>
<dbReference type="GO" id="GO:0005980">
    <property type="term" value="P:glycogen catabolic process"/>
    <property type="evidence" value="ECO:0007669"/>
    <property type="project" value="InterPro"/>
</dbReference>
<sequence length="713" mass="80464">MEILNSLPGTPLPLGASVAEGGVNFSVFSRNATKVFLEFYSASEDSEPYAQVEFSPSENRTGDIWHAFVPGIKPGSLYLFRVDGPFEPSKGHRFNVHQRLFDPYAKTITPVSVFYNLPPDYSAPLDKNDIEHGKNQRAKVFPKCVVIDNENFDWQGDRPINRPLSESVIYEVHLKGFTAGKNAGVSCPGTYAGFIEKIPYLKDLGITAVELLPIFEFDEFENSNVNPRTGERMKNYWGYSTINFFSPKASFAADKTPGGCVNEFKTLVRELHKAGIEVILDVVFNHTAEGNEHGVALNFRGFENSVYYTLVGSHKEYYMNFSGCGNTMNCNHPIVRNFIIDSLRYWVLNYHVDGFRFDLASILSRGQEGDLLKFPPLTNAIAEDPVLGKTKIIAEPWDAGGAYQLGGFPGGRRWAEWNDRFRDDIRRFWRGDEYVSTNAATRISGSSDLFTISGRAPYHSINYICCHDGFTMNDLVSYNGKHNDENGEGNRDGSDSNWSYNHGYEGPTLNPVIEKMRNRQMRNYILTLLISQGTPMLLGGDEFRRGQQGNNNAYCQDNDISWFDWGNCSLNSALVSFTRKAIRLRKDHPVFRRTKFFKGSMAGKKPDIQWYAADGSNPDWSKISRFLAFRLLGTFDSGAKKISDNDFFIAANTDRQDIMLRIPAITDSRKWYRIADTSIEDETSLLSVENAETLISQDRYVLPASSMLILVAK</sequence>
<dbReference type="Gene3D" id="2.60.40.10">
    <property type="entry name" value="Immunoglobulins"/>
    <property type="match status" value="1"/>
</dbReference>
<dbReference type="NCBIfam" id="TIGR02100">
    <property type="entry name" value="glgX_debranch"/>
    <property type="match status" value="1"/>
</dbReference>
<keyword evidence="7" id="KW-1185">Reference proteome</keyword>
<evidence type="ECO:0000256" key="4">
    <source>
        <dbReference type="ARBA" id="ARBA00023295"/>
    </source>
</evidence>
<dbReference type="GeneID" id="302998018"/>
<dbReference type="Pfam" id="PF21156">
    <property type="entry name" value="ISOA1-3_C"/>
    <property type="match status" value="1"/>
</dbReference>
<dbReference type="AlphaFoldDB" id="F2NY20"/>
<dbReference type="Pfam" id="PF00128">
    <property type="entry name" value="Alpha-amylase"/>
    <property type="match status" value="1"/>
</dbReference>
<dbReference type="SMART" id="SM00642">
    <property type="entry name" value="Aamy"/>
    <property type="match status" value="1"/>
</dbReference>
<organism evidence="6 7">
    <name type="scientific">Treponema succinifaciens (strain ATCC 33096 / DSM 2489 / 6091)</name>
    <dbReference type="NCBI Taxonomy" id="869209"/>
    <lineage>
        <taxon>Bacteria</taxon>
        <taxon>Pseudomonadati</taxon>
        <taxon>Spirochaetota</taxon>
        <taxon>Spirochaetia</taxon>
        <taxon>Spirochaetales</taxon>
        <taxon>Treponemataceae</taxon>
        <taxon>Treponema</taxon>
    </lineage>
</organism>
<evidence type="ECO:0000256" key="2">
    <source>
        <dbReference type="ARBA" id="ARBA00022801"/>
    </source>
</evidence>
<dbReference type="EMBL" id="CP002631">
    <property type="protein sequence ID" value="AEB13771.1"/>
    <property type="molecule type" value="Genomic_DNA"/>
</dbReference>
<protein>
    <submittedName>
        <fullName evidence="6">Glycogen debranching enzyme GlgX</fullName>
        <ecNumber evidence="6">3.2.1.68</ecNumber>
    </submittedName>
</protein>
<dbReference type="Proteomes" id="UP000006852">
    <property type="component" value="Chromosome"/>
</dbReference>
<dbReference type="InterPro" id="IPR004193">
    <property type="entry name" value="Glyco_hydro_13_N"/>
</dbReference>
<dbReference type="PANTHER" id="PTHR43002">
    <property type="entry name" value="GLYCOGEN DEBRANCHING ENZYME"/>
    <property type="match status" value="1"/>
</dbReference>
<dbReference type="CDD" id="cd02856">
    <property type="entry name" value="E_set_GDE_Isoamylase_N"/>
    <property type="match status" value="1"/>
</dbReference>
<reference evidence="6 7" key="1">
    <citation type="journal article" date="2011" name="Stand. Genomic Sci.">
        <title>Complete genome sequence of Treponema succinifaciens type strain (6091).</title>
        <authorList>
            <person name="Han C."/>
            <person name="Gronow S."/>
            <person name="Teshima H."/>
            <person name="Lapidus A."/>
            <person name="Nolan M."/>
            <person name="Lucas S."/>
            <person name="Hammon N."/>
            <person name="Deshpande S."/>
            <person name="Cheng J.F."/>
            <person name="Zeytun A."/>
            <person name="Tapia R."/>
            <person name="Goodwin L."/>
            <person name="Pitluck S."/>
            <person name="Liolios K."/>
            <person name="Pagani I."/>
            <person name="Ivanova N."/>
            <person name="Mavromatis K."/>
            <person name="Mikhailova N."/>
            <person name="Huntemann M."/>
            <person name="Pati A."/>
            <person name="Chen A."/>
            <person name="Palaniappan K."/>
            <person name="Land M."/>
            <person name="Hauser L."/>
            <person name="Brambilla E.M."/>
            <person name="Rohde M."/>
            <person name="Goker M."/>
            <person name="Woyke T."/>
            <person name="Bristow J."/>
            <person name="Eisen J.A."/>
            <person name="Markowitz V."/>
            <person name="Hugenholtz P."/>
            <person name="Kyrpides N.C."/>
            <person name="Klenk H.P."/>
            <person name="Detter J.C."/>
        </authorList>
    </citation>
    <scope>NUCLEOTIDE SEQUENCE [LARGE SCALE GENOMIC DNA]</scope>
    <source>
        <strain evidence="7">ATCC 33096 / DSM 2489 / 6091</strain>
    </source>
</reference>
<dbReference type="SUPFAM" id="SSF51011">
    <property type="entry name" value="Glycosyl hydrolase domain"/>
    <property type="match status" value="1"/>
</dbReference>
<dbReference type="InterPro" id="IPR014756">
    <property type="entry name" value="Ig_E-set"/>
</dbReference>
<dbReference type="CDD" id="cd11326">
    <property type="entry name" value="AmyAc_Glg_debranch"/>
    <property type="match status" value="1"/>
</dbReference>
<evidence type="ECO:0000313" key="7">
    <source>
        <dbReference type="Proteomes" id="UP000006852"/>
    </source>
</evidence>
<dbReference type="GO" id="GO:0019156">
    <property type="term" value="F:isoamylase activity"/>
    <property type="evidence" value="ECO:0007669"/>
    <property type="project" value="UniProtKB-EC"/>
</dbReference>
<dbReference type="InterPro" id="IPR048650">
    <property type="entry name" value="ISOA1-3-like_C"/>
</dbReference>
<dbReference type="SUPFAM" id="SSF51445">
    <property type="entry name" value="(Trans)glycosidases"/>
    <property type="match status" value="1"/>
</dbReference>
<reference evidence="7" key="2">
    <citation type="submission" date="2011-04" db="EMBL/GenBank/DDBJ databases">
        <title>The complete genome of chromosome of Treponema succinifaciens DSM 2489.</title>
        <authorList>
            <person name="Lucas S."/>
            <person name="Copeland A."/>
            <person name="Lapidus A."/>
            <person name="Bruce D."/>
            <person name="Goodwin L."/>
            <person name="Pitluck S."/>
            <person name="Peters L."/>
            <person name="Kyrpides N."/>
            <person name="Mavromatis K."/>
            <person name="Ivanova N."/>
            <person name="Ovchinnikova G."/>
            <person name="Teshima H."/>
            <person name="Detter J.C."/>
            <person name="Tapia R."/>
            <person name="Han C."/>
            <person name="Land M."/>
            <person name="Hauser L."/>
            <person name="Markowitz V."/>
            <person name="Cheng J.-F."/>
            <person name="Hugenholtz P."/>
            <person name="Woyke T."/>
            <person name="Wu D."/>
            <person name="Gronow S."/>
            <person name="Wellnitz S."/>
            <person name="Brambilla E."/>
            <person name="Klenk H.-P."/>
            <person name="Eisen J.A."/>
        </authorList>
    </citation>
    <scope>NUCLEOTIDE SEQUENCE [LARGE SCALE GENOMIC DNA]</scope>
    <source>
        <strain evidence="7">ATCC 33096 / DSM 2489 / 6091</strain>
    </source>
</reference>
<evidence type="ECO:0000259" key="5">
    <source>
        <dbReference type="SMART" id="SM00642"/>
    </source>
</evidence>
<evidence type="ECO:0000313" key="6">
    <source>
        <dbReference type="EMBL" id="AEB13771.1"/>
    </source>
</evidence>
<dbReference type="Pfam" id="PF02922">
    <property type="entry name" value="CBM_48"/>
    <property type="match status" value="1"/>
</dbReference>
<dbReference type="EC" id="3.2.1.68" evidence="6"/>
<dbReference type="InterPro" id="IPR017853">
    <property type="entry name" value="GH"/>
</dbReference>
<feature type="domain" description="Glycosyl hydrolase family 13 catalytic" evidence="5">
    <location>
        <begin position="171"/>
        <end position="585"/>
    </location>
</feature>
<dbReference type="SUPFAM" id="SSF81296">
    <property type="entry name" value="E set domains"/>
    <property type="match status" value="1"/>
</dbReference>
<proteinExistence type="inferred from homology"/>
<dbReference type="FunFam" id="3.20.20.80:FF:000054">
    <property type="entry name" value="Glycogen debranching enzyme"/>
    <property type="match status" value="1"/>
</dbReference>
<dbReference type="Gene3D" id="3.20.20.80">
    <property type="entry name" value="Glycosidases"/>
    <property type="match status" value="1"/>
</dbReference>
<dbReference type="Gene3D" id="2.60.40.1180">
    <property type="entry name" value="Golgi alpha-mannosidase II"/>
    <property type="match status" value="1"/>
</dbReference>
<dbReference type="InterPro" id="IPR044505">
    <property type="entry name" value="GlgX_Isoamylase_N_E_set"/>
</dbReference>
<keyword evidence="3" id="KW-0809">Transit peptide</keyword>
<evidence type="ECO:0000256" key="3">
    <source>
        <dbReference type="ARBA" id="ARBA00022946"/>
    </source>
</evidence>
<dbReference type="KEGG" id="tsu:Tresu_0843"/>
<keyword evidence="2 6" id="KW-0378">Hydrolase</keyword>
<dbReference type="OrthoDB" id="9761875at2"/>
<name>F2NY20_TRES6</name>
<comment type="similarity">
    <text evidence="1">Belongs to the glycosyl hydrolase 13 family.</text>
</comment>
<dbReference type="InterPro" id="IPR013783">
    <property type="entry name" value="Ig-like_fold"/>
</dbReference>
<accession>F2NY20</accession>